<evidence type="ECO:0000313" key="2">
    <source>
        <dbReference type="EMBL" id="MBJ7544163.1"/>
    </source>
</evidence>
<organism evidence="2 3">
    <name type="scientific">Rhodomicrobium udaipurense</name>
    <dbReference type="NCBI Taxonomy" id="1202716"/>
    <lineage>
        <taxon>Bacteria</taxon>
        <taxon>Pseudomonadati</taxon>
        <taxon>Pseudomonadota</taxon>
        <taxon>Alphaproteobacteria</taxon>
        <taxon>Hyphomicrobiales</taxon>
        <taxon>Hyphomicrobiaceae</taxon>
        <taxon>Rhodomicrobium</taxon>
    </lineage>
</organism>
<proteinExistence type="predicted"/>
<feature type="region of interest" description="Disordered" evidence="1">
    <location>
        <begin position="1"/>
        <end position="62"/>
    </location>
</feature>
<feature type="non-terminal residue" evidence="2">
    <location>
        <position position="62"/>
    </location>
</feature>
<accession>A0A8I1GG97</accession>
<dbReference type="Proteomes" id="UP000623250">
    <property type="component" value="Unassembled WGS sequence"/>
</dbReference>
<gene>
    <name evidence="2" type="ORF">JDN41_11465</name>
</gene>
<name>A0A8I1GG97_9HYPH</name>
<protein>
    <submittedName>
        <fullName evidence="2">Uncharacterized protein</fullName>
    </submittedName>
</protein>
<evidence type="ECO:0000313" key="3">
    <source>
        <dbReference type="Proteomes" id="UP000623250"/>
    </source>
</evidence>
<dbReference type="AlphaFoldDB" id="A0A8I1GG97"/>
<evidence type="ECO:0000256" key="1">
    <source>
        <dbReference type="SAM" id="MobiDB-lite"/>
    </source>
</evidence>
<keyword evidence="3" id="KW-1185">Reference proteome</keyword>
<comment type="caution">
    <text evidence="2">The sequence shown here is derived from an EMBL/GenBank/DDBJ whole genome shotgun (WGS) entry which is preliminary data.</text>
</comment>
<reference evidence="2 3" key="1">
    <citation type="submission" date="2020-12" db="EMBL/GenBank/DDBJ databases">
        <title>Revised draft genomes of Rhodomicrobium vannielii ATCC 17100 and Rhodomicrobium udaipurense JA643.</title>
        <authorList>
            <person name="Conners E.M."/>
            <person name="Davenport E.J."/>
            <person name="Bose A."/>
        </authorList>
    </citation>
    <scope>NUCLEOTIDE SEQUENCE [LARGE SCALE GENOMIC DNA]</scope>
    <source>
        <strain evidence="2 3">JA643</strain>
    </source>
</reference>
<feature type="compositionally biased region" description="Basic and acidic residues" evidence="1">
    <location>
        <begin position="1"/>
        <end position="37"/>
    </location>
</feature>
<dbReference type="EMBL" id="JAEMUK010000067">
    <property type="protein sequence ID" value="MBJ7544163.1"/>
    <property type="molecule type" value="Genomic_DNA"/>
</dbReference>
<sequence>MAKPESEKAPPKKKGEPKPKLTDAERHKRFVDMAREVEADESTEAFDKAFEKAVTPHPHTEG</sequence>